<comment type="caution">
    <text evidence="3">The sequence shown here is derived from an EMBL/GenBank/DDBJ whole genome shotgun (WGS) entry which is preliminary data.</text>
</comment>
<evidence type="ECO:0000256" key="1">
    <source>
        <dbReference type="SAM" id="Coils"/>
    </source>
</evidence>
<keyword evidence="1" id="KW-0175">Coiled coil</keyword>
<proteinExistence type="predicted"/>
<dbReference type="InterPro" id="IPR048987">
    <property type="entry name" value="PIN-TPR-GreABC"/>
</dbReference>
<accession>A0ABV5M2C9</accession>
<dbReference type="Gene3D" id="1.25.40.10">
    <property type="entry name" value="Tetratricopeptide repeat domain"/>
    <property type="match status" value="1"/>
</dbReference>
<dbReference type="RefSeq" id="WP_223099482.1">
    <property type="nucleotide sequence ID" value="NZ_CP061913.1"/>
</dbReference>
<dbReference type="InterPro" id="IPR011990">
    <property type="entry name" value="TPR-like_helical_dom_sf"/>
</dbReference>
<evidence type="ECO:0000313" key="3">
    <source>
        <dbReference type="EMBL" id="MFB9443015.1"/>
    </source>
</evidence>
<organism evidence="3 4">
    <name type="scientific">Dactylosporangium vinaceum</name>
    <dbReference type="NCBI Taxonomy" id="53362"/>
    <lineage>
        <taxon>Bacteria</taxon>
        <taxon>Bacillati</taxon>
        <taxon>Actinomycetota</taxon>
        <taxon>Actinomycetes</taxon>
        <taxon>Micromonosporales</taxon>
        <taxon>Micromonosporaceae</taxon>
        <taxon>Dactylosporangium</taxon>
    </lineage>
</organism>
<evidence type="ECO:0000313" key="4">
    <source>
        <dbReference type="Proteomes" id="UP001589608"/>
    </source>
</evidence>
<dbReference type="SUPFAM" id="SSF48452">
    <property type="entry name" value="TPR-like"/>
    <property type="match status" value="1"/>
</dbReference>
<name>A0ABV5M2C9_9ACTN</name>
<reference evidence="3 4" key="1">
    <citation type="submission" date="2024-09" db="EMBL/GenBank/DDBJ databases">
        <authorList>
            <person name="Sun Q."/>
            <person name="Mori K."/>
        </authorList>
    </citation>
    <scope>NUCLEOTIDE SEQUENCE [LARGE SCALE GENOMIC DNA]</scope>
    <source>
        <strain evidence="3 4">JCM 3307</strain>
    </source>
</reference>
<keyword evidence="4" id="KW-1185">Reference proteome</keyword>
<sequence length="1355" mass="146900">MEATGGGYASPYSTGGGGTTLEHAYGAVLLAALLLRHPVVGLGDEFTVGEVRFQQGATSTVDDLVVVGDCLGSSRTLYIGVRRAPTIAGGNTSFVTLLTDYLRMVNARHVELAADRQRLGLAVAAPHTGAGEVGQLATLARKQPNGIAFRQAVAAPRATNGKVRTRLQHLDDAVKAAAAQCGIALADTAAQETLTWQLLTALRIIELRLEGDDQADRTVVVSMLVSLAGDAARASALWRRLRELSAEYAQNAAVVTYDMLVRDVAPVLHIASPTPASGRPAAGVTDNQLYERLRQLPVICGPPLLAAWRDDQAMAWRLISAVTTIDARPATVLRQWQVHRPAWLDTASWQVRLAAGELAASYGAGLLAADLFTAAADEGAPRRGFWLARAAMIYDENGNDDARETALAAMSAASADDEPFTAAVRAELNGQRDTAAGIADAWTPDEPSDRSLRAVLRLRLAAPAAPDADLYRQMIDRGLQVLAEALREQWTAGLAVARARLLILRARRGESPNWDADLREARTLAIRARDERRTYRADSAEAVAFACHASVLLMDLRRVLELGAPGGDVTAEEAAAPEVCSLVALAAIQFGQLDLARERAELVPEGHARTRIDAYLAEATGQDPEPHWWRAAEQAGDDEQLAQALLGLAQTGADGVARYPDFAQRHPGEAVELRAMAELGAGRAGAAIGQLRERRRSSVAAALSLAQAYQAVGRIDDQVQTLRDAADHFGDRSLRHSAAEVLARAGRAADAERELDTLLATAEPDWSGRADALRLAAQLASNAGRLDRVSHLLRTVLQIHPEDTTSRWALIRTLLNRGDVNEAWRVLHDAPEPLDPSSTTDARAWIQLYRRRGQPVETVAGCLRLLRRFNDDERFVAMALTNLMLPRPEPVELPEQLRQQLAAESEQFFQRWPNSPHLRRLRAGDLDQLRADMITIMRRGDDEQEVWRRIVQGLARGQLPLGLLATVAGRSYAEICLRRGDGVLAAHVPEQAEFDACVEAATTAEDHDIIIDTPAVAVLLTLPDDIRATAMSRFTRVITTDDVMLDTLAAKDTLAFRSTRSMRYDSQHDHLQFNEGSEAEADRLAEEADRLHTAVEALTRLSTPPERTFDEAEDRIWTSALDLARVQHAALWSDDPVVRALARGMGIPATSTVAVLRRLRAVGAITDDQHEGCLRRLIKARIGQLPLNEPRLFELAEDDSWRPAAVGAALARPAVWADPLRALTFYRRLIAQARTHAPTSLPDWLYAAARGATVLLGRPDAATGVAACLLAATIETAASHGYQVAHLVAATRQALADTDDPDQPPAADPLPITITILRDAYAKASSHELAARFVLATFAALSETDKNTVLRIVLE</sequence>
<protein>
    <recommendedName>
        <fullName evidence="2">PIN domain-containing protein</fullName>
    </recommendedName>
</protein>
<feature type="coiled-coil region" evidence="1">
    <location>
        <begin position="1074"/>
        <end position="1101"/>
    </location>
</feature>
<dbReference type="Pfam" id="PF20698">
    <property type="entry name" value="PIN-TPR-GreABC"/>
    <property type="match status" value="1"/>
</dbReference>
<evidence type="ECO:0000259" key="2">
    <source>
        <dbReference type="Pfam" id="PF20698"/>
    </source>
</evidence>
<dbReference type="Proteomes" id="UP001589608">
    <property type="component" value="Unassembled WGS sequence"/>
</dbReference>
<feature type="domain" description="PIN" evidence="2">
    <location>
        <begin position="1010"/>
        <end position="1143"/>
    </location>
</feature>
<dbReference type="EMBL" id="JBHMCA010000019">
    <property type="protein sequence ID" value="MFB9443015.1"/>
    <property type="molecule type" value="Genomic_DNA"/>
</dbReference>
<gene>
    <name evidence="3" type="ORF">ACFFTR_07965</name>
</gene>